<dbReference type="SMART" id="SM00799">
    <property type="entry name" value="DENN"/>
    <property type="match status" value="1"/>
</dbReference>
<evidence type="ECO:0000313" key="4">
    <source>
        <dbReference type="Proteomes" id="UP000006729"/>
    </source>
</evidence>
<dbReference type="InterPro" id="IPR001194">
    <property type="entry name" value="cDENN_dom"/>
</dbReference>
<dbReference type="Gene3D" id="3.40.50.11500">
    <property type="match status" value="1"/>
</dbReference>
<dbReference type="InParanoid" id="A0A3N7I485"/>
<keyword evidence="4" id="KW-1185">Reference proteome</keyword>
<feature type="transmembrane region" description="Helical" evidence="1">
    <location>
        <begin position="178"/>
        <end position="197"/>
    </location>
</feature>
<dbReference type="InterPro" id="IPR043153">
    <property type="entry name" value="DENN_C"/>
</dbReference>
<keyword evidence="1" id="KW-1133">Transmembrane helix</keyword>
<protein>
    <recommendedName>
        <fullName evidence="2">UDENN domain-containing protein</fullName>
    </recommendedName>
</protein>
<evidence type="ECO:0000256" key="1">
    <source>
        <dbReference type="SAM" id="Phobius"/>
    </source>
</evidence>
<sequence length="260" mass="28874">MLTTQRQKRHLFLAKKIRVIALIFLNGQRQITMDHCSFCVSITSYISLLGVLLLDFSLWLHPLEYHRPDGAVLLINGSTTDLRSCSASLELAEAHHALLAEEEATALSTWAVACICGSMRLEHILTLFAGALLEKQTVVLCSNLGILSASVLSIIPLIRPYRWQSLLMPILPDDMLDFLDAPVPYIVSFIFQLASLSSSARFLSVWNELYLLCKVGGFCVLMCALVLLFHCLIQANSLKANNLTVMITLFCLMLVLTCSV</sequence>
<feature type="transmembrane region" description="Helical" evidence="1">
    <location>
        <begin position="209"/>
        <end position="233"/>
    </location>
</feature>
<dbReference type="PANTHER" id="PTHR15288">
    <property type="entry name" value="DENN DOMAIN-CONTAINING PROTEIN 2"/>
    <property type="match status" value="1"/>
</dbReference>
<feature type="transmembrane region" description="Helical" evidence="1">
    <location>
        <begin position="137"/>
        <end position="158"/>
    </location>
</feature>
<dbReference type="Proteomes" id="UP000006729">
    <property type="component" value="Chromosome 18"/>
</dbReference>
<feature type="domain" description="UDENN" evidence="2">
    <location>
        <begin position="1"/>
        <end position="260"/>
    </location>
</feature>
<proteinExistence type="predicted"/>
<dbReference type="SMR" id="A0A3N7I485"/>
<dbReference type="AlphaFoldDB" id="A0A3N7I485"/>
<evidence type="ECO:0000313" key="3">
    <source>
        <dbReference type="EMBL" id="RQP02765.1"/>
    </source>
</evidence>
<gene>
    <name evidence="3" type="ORF">POPTR_018G065501</name>
</gene>
<organism evidence="3 4">
    <name type="scientific">Populus trichocarpa</name>
    <name type="common">Western balsam poplar</name>
    <name type="synonym">Populus balsamifera subsp. trichocarpa</name>
    <dbReference type="NCBI Taxonomy" id="3694"/>
    <lineage>
        <taxon>Eukaryota</taxon>
        <taxon>Viridiplantae</taxon>
        <taxon>Streptophyta</taxon>
        <taxon>Embryophyta</taxon>
        <taxon>Tracheophyta</taxon>
        <taxon>Spermatophyta</taxon>
        <taxon>Magnoliopsida</taxon>
        <taxon>eudicotyledons</taxon>
        <taxon>Gunneridae</taxon>
        <taxon>Pentapetalae</taxon>
        <taxon>rosids</taxon>
        <taxon>fabids</taxon>
        <taxon>Malpighiales</taxon>
        <taxon>Salicaceae</taxon>
        <taxon>Saliceae</taxon>
        <taxon>Populus</taxon>
    </lineage>
</organism>
<feature type="transmembrane region" description="Helical" evidence="1">
    <location>
        <begin position="38"/>
        <end position="60"/>
    </location>
</feature>
<dbReference type="PANTHER" id="PTHR15288:SF29">
    <property type="entry name" value="DENN (AEX-3) DOMAIN-CONTAINING PROTEIN"/>
    <property type="match status" value="1"/>
</dbReference>
<dbReference type="InterPro" id="IPR037516">
    <property type="entry name" value="Tripartite_DENN"/>
</dbReference>
<reference evidence="3 4" key="1">
    <citation type="journal article" date="2006" name="Science">
        <title>The genome of black cottonwood, Populus trichocarpa (Torr. &amp; Gray).</title>
        <authorList>
            <person name="Tuskan G.A."/>
            <person name="Difazio S."/>
            <person name="Jansson S."/>
            <person name="Bohlmann J."/>
            <person name="Grigoriev I."/>
            <person name="Hellsten U."/>
            <person name="Putnam N."/>
            <person name="Ralph S."/>
            <person name="Rombauts S."/>
            <person name="Salamov A."/>
            <person name="Schein J."/>
            <person name="Sterck L."/>
            <person name="Aerts A."/>
            <person name="Bhalerao R.R."/>
            <person name="Bhalerao R.P."/>
            <person name="Blaudez D."/>
            <person name="Boerjan W."/>
            <person name="Brun A."/>
            <person name="Brunner A."/>
            <person name="Busov V."/>
            <person name="Campbell M."/>
            <person name="Carlson J."/>
            <person name="Chalot M."/>
            <person name="Chapman J."/>
            <person name="Chen G.L."/>
            <person name="Cooper D."/>
            <person name="Coutinho P.M."/>
            <person name="Couturier J."/>
            <person name="Covert S."/>
            <person name="Cronk Q."/>
            <person name="Cunningham R."/>
            <person name="Davis J."/>
            <person name="Degroeve S."/>
            <person name="Dejardin A."/>
            <person name="Depamphilis C."/>
            <person name="Detter J."/>
            <person name="Dirks B."/>
            <person name="Dubchak I."/>
            <person name="Duplessis S."/>
            <person name="Ehlting J."/>
            <person name="Ellis B."/>
            <person name="Gendler K."/>
            <person name="Goodstein D."/>
            <person name="Gribskov M."/>
            <person name="Grimwood J."/>
            <person name="Groover A."/>
            <person name="Gunter L."/>
            <person name="Hamberger B."/>
            <person name="Heinze B."/>
            <person name="Helariutta Y."/>
            <person name="Henrissat B."/>
            <person name="Holligan D."/>
            <person name="Holt R."/>
            <person name="Huang W."/>
            <person name="Islam-Faridi N."/>
            <person name="Jones S."/>
            <person name="Jones-Rhoades M."/>
            <person name="Jorgensen R."/>
            <person name="Joshi C."/>
            <person name="Kangasjarvi J."/>
            <person name="Karlsson J."/>
            <person name="Kelleher C."/>
            <person name="Kirkpatrick R."/>
            <person name="Kirst M."/>
            <person name="Kohler A."/>
            <person name="Kalluri U."/>
            <person name="Larimer F."/>
            <person name="Leebens-Mack J."/>
            <person name="Leple J.C."/>
            <person name="Locascio P."/>
            <person name="Lou Y."/>
            <person name="Lucas S."/>
            <person name="Martin F."/>
            <person name="Montanini B."/>
            <person name="Napoli C."/>
            <person name="Nelson D.R."/>
            <person name="Nelson C."/>
            <person name="Nieminen K."/>
            <person name="Nilsson O."/>
            <person name="Pereda V."/>
            <person name="Peter G."/>
            <person name="Philippe R."/>
            <person name="Pilate G."/>
            <person name="Poliakov A."/>
            <person name="Razumovskaya J."/>
            <person name="Richardson P."/>
            <person name="Rinaldi C."/>
            <person name="Ritland K."/>
            <person name="Rouze P."/>
            <person name="Ryaboy D."/>
            <person name="Schmutz J."/>
            <person name="Schrader J."/>
            <person name="Segerman B."/>
            <person name="Shin H."/>
            <person name="Siddiqui A."/>
            <person name="Sterky F."/>
            <person name="Terry A."/>
            <person name="Tsai C.J."/>
            <person name="Uberbacher E."/>
            <person name="Unneberg P."/>
            <person name="Vahala J."/>
            <person name="Wall K."/>
            <person name="Wessler S."/>
            <person name="Yang G."/>
            <person name="Yin T."/>
            <person name="Douglas C."/>
            <person name="Marra M."/>
            <person name="Sandberg G."/>
            <person name="Van de Peer Y."/>
            <person name="Rokhsar D."/>
        </authorList>
    </citation>
    <scope>NUCLEOTIDE SEQUENCE [LARGE SCALE GENOMIC DNA]</scope>
    <source>
        <strain evidence="4">cv. Nisqually</strain>
    </source>
</reference>
<keyword evidence="1" id="KW-0812">Transmembrane</keyword>
<dbReference type="InterPro" id="IPR051942">
    <property type="entry name" value="DENN_domain_containing_2"/>
</dbReference>
<evidence type="ECO:0000259" key="2">
    <source>
        <dbReference type="PROSITE" id="PS50211"/>
    </source>
</evidence>
<dbReference type="PROSITE" id="PS50211">
    <property type="entry name" value="DENN"/>
    <property type="match status" value="1"/>
</dbReference>
<feature type="transmembrane region" description="Helical" evidence="1">
    <location>
        <begin position="240"/>
        <end position="257"/>
    </location>
</feature>
<dbReference type="Pfam" id="PF02141">
    <property type="entry name" value="DENN"/>
    <property type="match status" value="1"/>
</dbReference>
<dbReference type="EMBL" id="CM009307">
    <property type="protein sequence ID" value="RQP02765.1"/>
    <property type="molecule type" value="Genomic_DNA"/>
</dbReference>
<dbReference type="Gramene" id="Potri.018G065501.1.v4.1">
    <property type="protein sequence ID" value="Potri.018G065501.1.v4.1"/>
    <property type="gene ID" value="Potri.018G065501.v4.1"/>
</dbReference>
<name>A0A3N7I485_POPTR</name>
<dbReference type="OrthoDB" id="6019893at2759"/>
<accession>A0A3N7I485</accession>
<keyword evidence="1" id="KW-0472">Membrane</keyword>